<comment type="caution">
    <text evidence="2">The sequence shown here is derived from an EMBL/GenBank/DDBJ whole genome shotgun (WGS) entry which is preliminary data.</text>
</comment>
<feature type="domain" description="HTH cro/C1-type" evidence="1">
    <location>
        <begin position="28"/>
        <end position="82"/>
    </location>
</feature>
<dbReference type="SUPFAM" id="SSF47413">
    <property type="entry name" value="lambda repressor-like DNA-binding domains"/>
    <property type="match status" value="1"/>
</dbReference>
<gene>
    <name evidence="2" type="ORF">ABQJ56_05080</name>
</gene>
<evidence type="ECO:0000313" key="2">
    <source>
        <dbReference type="EMBL" id="MEW9623593.1"/>
    </source>
</evidence>
<dbReference type="InterPro" id="IPR001387">
    <property type="entry name" value="Cro/C1-type_HTH"/>
</dbReference>
<evidence type="ECO:0000313" key="3">
    <source>
        <dbReference type="Proteomes" id="UP001556170"/>
    </source>
</evidence>
<dbReference type="Gene3D" id="1.10.260.40">
    <property type="entry name" value="lambda repressor-like DNA-binding domains"/>
    <property type="match status" value="1"/>
</dbReference>
<proteinExistence type="predicted"/>
<reference evidence="2 3" key="1">
    <citation type="submission" date="2024-06" db="EMBL/GenBank/DDBJ databases">
        <authorList>
            <person name="Woo H."/>
        </authorList>
    </citation>
    <scope>NUCLEOTIDE SEQUENCE [LARGE SCALE GENOMIC DNA]</scope>
    <source>
        <strain evidence="2 3">S2-g</strain>
    </source>
</reference>
<dbReference type="InterPro" id="IPR010982">
    <property type="entry name" value="Lambda_DNA-bd_dom_sf"/>
</dbReference>
<dbReference type="Proteomes" id="UP001556170">
    <property type="component" value="Unassembled WGS sequence"/>
</dbReference>
<dbReference type="PROSITE" id="PS50943">
    <property type="entry name" value="HTH_CROC1"/>
    <property type="match status" value="1"/>
</dbReference>
<protein>
    <submittedName>
        <fullName evidence="2">Helix-turn-helix domain-containing protein</fullName>
    </submittedName>
</protein>
<sequence>MALARKSAKQLGIKSVYRAENPVFLATLRAFRERANLTQDELAALLQRPQSFITSAERGTVRLDGLQIHDWVHACGGDLVHWAKEIEQALGTPAKGRTKARR</sequence>
<keyword evidence="3" id="KW-1185">Reference proteome</keyword>
<dbReference type="EMBL" id="JBFOHL010000003">
    <property type="protein sequence ID" value="MEW9623593.1"/>
    <property type="molecule type" value="Genomic_DNA"/>
</dbReference>
<evidence type="ECO:0000259" key="1">
    <source>
        <dbReference type="PROSITE" id="PS50943"/>
    </source>
</evidence>
<dbReference type="SMART" id="SM00530">
    <property type="entry name" value="HTH_XRE"/>
    <property type="match status" value="1"/>
</dbReference>
<name>A0ABV3QMZ8_9GAMM</name>
<accession>A0ABV3QMZ8</accession>
<dbReference type="RefSeq" id="WP_367843901.1">
    <property type="nucleotide sequence ID" value="NZ_JBFOHL010000003.1"/>
</dbReference>
<dbReference type="Pfam" id="PF13560">
    <property type="entry name" value="HTH_31"/>
    <property type="match status" value="1"/>
</dbReference>
<organism evidence="2 3">
    <name type="scientific">Rhodanobacter geophilus</name>
    <dbReference type="NCBI Taxonomy" id="3162488"/>
    <lineage>
        <taxon>Bacteria</taxon>
        <taxon>Pseudomonadati</taxon>
        <taxon>Pseudomonadota</taxon>
        <taxon>Gammaproteobacteria</taxon>
        <taxon>Lysobacterales</taxon>
        <taxon>Rhodanobacteraceae</taxon>
        <taxon>Rhodanobacter</taxon>
    </lineage>
</organism>
<dbReference type="CDD" id="cd00093">
    <property type="entry name" value="HTH_XRE"/>
    <property type="match status" value="1"/>
</dbReference>